<dbReference type="AlphaFoldDB" id="A0A1M5C9P1"/>
<evidence type="ECO:0000259" key="13">
    <source>
        <dbReference type="PROSITE" id="PS50198"/>
    </source>
</evidence>
<keyword evidence="11 14" id="KW-0413">Isomerase</keyword>
<dbReference type="PROSITE" id="PS01096">
    <property type="entry name" value="PPIC_PPIASE_1"/>
    <property type="match status" value="1"/>
</dbReference>
<evidence type="ECO:0000256" key="7">
    <source>
        <dbReference type="ARBA" id="ARBA00023186"/>
    </source>
</evidence>
<dbReference type="PROSITE" id="PS50198">
    <property type="entry name" value="PPIC_PPIASE_2"/>
    <property type="match status" value="1"/>
</dbReference>
<evidence type="ECO:0000256" key="11">
    <source>
        <dbReference type="PROSITE-ProRule" id="PRU00278"/>
    </source>
</evidence>
<dbReference type="Pfam" id="PF13623">
    <property type="entry name" value="SurA_N_2"/>
    <property type="match status" value="1"/>
</dbReference>
<dbReference type="InterPro" id="IPR000297">
    <property type="entry name" value="PPIase_PpiC"/>
</dbReference>
<evidence type="ECO:0000256" key="2">
    <source>
        <dbReference type="ARBA" id="ARBA00022475"/>
    </source>
</evidence>
<dbReference type="GO" id="GO:0003755">
    <property type="term" value="F:peptidyl-prolyl cis-trans isomerase activity"/>
    <property type="evidence" value="ECO:0007669"/>
    <property type="project" value="UniProtKB-KW"/>
</dbReference>
<evidence type="ECO:0000256" key="6">
    <source>
        <dbReference type="ARBA" id="ARBA00023136"/>
    </source>
</evidence>
<name>A0A1M5C9P1_9BACT</name>
<dbReference type="InterPro" id="IPR046357">
    <property type="entry name" value="PPIase_dom_sf"/>
</dbReference>
<evidence type="ECO:0000256" key="8">
    <source>
        <dbReference type="ARBA" id="ARBA00038408"/>
    </source>
</evidence>
<keyword evidence="3" id="KW-0997">Cell inner membrane</keyword>
<evidence type="ECO:0000256" key="10">
    <source>
        <dbReference type="ARBA" id="ARBA00042775"/>
    </source>
</evidence>
<organism evidence="14 15">
    <name type="scientific">Mariniphaga anaerophila</name>
    <dbReference type="NCBI Taxonomy" id="1484053"/>
    <lineage>
        <taxon>Bacteria</taxon>
        <taxon>Pseudomonadati</taxon>
        <taxon>Bacteroidota</taxon>
        <taxon>Bacteroidia</taxon>
        <taxon>Marinilabiliales</taxon>
        <taxon>Prolixibacteraceae</taxon>
        <taxon>Mariniphaga</taxon>
    </lineage>
</organism>
<dbReference type="Pfam" id="PF13616">
    <property type="entry name" value="Rotamase_3"/>
    <property type="match status" value="1"/>
</dbReference>
<dbReference type="InterPro" id="IPR052029">
    <property type="entry name" value="PpiD_chaperone"/>
</dbReference>
<keyword evidence="4 12" id="KW-0812">Transmembrane</keyword>
<keyword evidence="2" id="KW-1003">Cell membrane</keyword>
<dbReference type="PANTHER" id="PTHR47529">
    <property type="entry name" value="PEPTIDYL-PROLYL CIS-TRANS ISOMERASE D"/>
    <property type="match status" value="1"/>
</dbReference>
<evidence type="ECO:0000313" key="15">
    <source>
        <dbReference type="Proteomes" id="UP000184164"/>
    </source>
</evidence>
<dbReference type="InterPro" id="IPR027304">
    <property type="entry name" value="Trigger_fact/SurA_dom_sf"/>
</dbReference>
<dbReference type="PANTHER" id="PTHR47529:SF1">
    <property type="entry name" value="PERIPLASMIC CHAPERONE PPID"/>
    <property type="match status" value="1"/>
</dbReference>
<dbReference type="SUPFAM" id="SSF54534">
    <property type="entry name" value="FKBP-like"/>
    <property type="match status" value="2"/>
</dbReference>
<comment type="subcellular location">
    <subcellularLocation>
        <location evidence="1">Cell inner membrane</location>
        <topology evidence="1">Single-pass type II membrane protein</topology>
        <orientation evidence="1">Periplasmic side</orientation>
    </subcellularLocation>
</comment>
<dbReference type="GO" id="GO:0005886">
    <property type="term" value="C:plasma membrane"/>
    <property type="evidence" value="ECO:0007669"/>
    <property type="project" value="UniProtKB-SubCell"/>
</dbReference>
<evidence type="ECO:0000313" key="14">
    <source>
        <dbReference type="EMBL" id="SHF51463.1"/>
    </source>
</evidence>
<dbReference type="Gene3D" id="3.10.50.40">
    <property type="match status" value="2"/>
</dbReference>
<evidence type="ECO:0000256" key="4">
    <source>
        <dbReference type="ARBA" id="ARBA00022692"/>
    </source>
</evidence>
<keyword evidence="7" id="KW-0143">Chaperone</keyword>
<reference evidence="15" key="1">
    <citation type="submission" date="2016-11" db="EMBL/GenBank/DDBJ databases">
        <authorList>
            <person name="Varghese N."/>
            <person name="Submissions S."/>
        </authorList>
    </citation>
    <scope>NUCLEOTIDE SEQUENCE [LARGE SCALE GENOMIC DNA]</scope>
    <source>
        <strain evidence="15">DSM 26910</strain>
    </source>
</reference>
<keyword evidence="5 12" id="KW-1133">Transmembrane helix</keyword>
<proteinExistence type="inferred from homology"/>
<dbReference type="RefSeq" id="WP_073002303.1">
    <property type="nucleotide sequence ID" value="NZ_FQUM01000006.1"/>
</dbReference>
<dbReference type="EMBL" id="FQUM01000006">
    <property type="protein sequence ID" value="SHF51463.1"/>
    <property type="molecule type" value="Genomic_DNA"/>
</dbReference>
<accession>A0A1M5C9P1</accession>
<comment type="similarity">
    <text evidence="8">Belongs to the PpiD chaperone family.</text>
</comment>
<evidence type="ECO:0000256" key="3">
    <source>
        <dbReference type="ARBA" id="ARBA00022519"/>
    </source>
</evidence>
<dbReference type="OrthoDB" id="9812372at2"/>
<keyword evidence="6 12" id="KW-0472">Membrane</keyword>
<evidence type="ECO:0000256" key="5">
    <source>
        <dbReference type="ARBA" id="ARBA00022989"/>
    </source>
</evidence>
<feature type="domain" description="PpiC" evidence="13">
    <location>
        <begin position="347"/>
        <end position="445"/>
    </location>
</feature>
<dbReference type="InterPro" id="IPR023058">
    <property type="entry name" value="PPIase_PpiC_CS"/>
</dbReference>
<dbReference type="Proteomes" id="UP000184164">
    <property type="component" value="Unassembled WGS sequence"/>
</dbReference>
<feature type="transmembrane region" description="Helical" evidence="12">
    <location>
        <begin position="12"/>
        <end position="32"/>
    </location>
</feature>
<evidence type="ECO:0000256" key="1">
    <source>
        <dbReference type="ARBA" id="ARBA00004382"/>
    </source>
</evidence>
<dbReference type="SUPFAM" id="SSF109998">
    <property type="entry name" value="Triger factor/SurA peptide-binding domain-like"/>
    <property type="match status" value="1"/>
</dbReference>
<evidence type="ECO:0000256" key="9">
    <source>
        <dbReference type="ARBA" id="ARBA00040743"/>
    </source>
</evidence>
<keyword evidence="15" id="KW-1185">Reference proteome</keyword>
<keyword evidence="11" id="KW-0697">Rotamase</keyword>
<protein>
    <recommendedName>
        <fullName evidence="9">Periplasmic chaperone PpiD</fullName>
    </recommendedName>
    <alternativeName>
        <fullName evidence="10">Periplasmic folding chaperone</fullName>
    </alternativeName>
</protein>
<dbReference type="STRING" id="1484053.SAMN05444274_10614"/>
<sequence>MATLQTIRTKAGLLVAIVIGISLAAFILGDMFQGGSSILQGNRMEVGEVNGESIQYPQFQQEVEKLGDIYRMNTSQNQLDENTWVQVREQTWQTMIRDIVMNDVYKKIGITVSSDELFDMLQGTNLHPIVQQLFRNPNTGQVDRGAVVQFLKNLETGVAPEQRHYWLYLENQIVDERIQSKYNSLVGKGLYVTSQEASNSLAGRNKEVSFDYVALNHTSVADSQVVVTEKDLKDYYNKNQDTYKQEKLRQIEYITFPVEPSEQDFKDTEKWINDVVSDFASATDNAAFVNSNSDVDFDDTWYKQSDLPEDIATWVFENDAKINDIFGPYFEDNAYKLAKLHASEMLPDSVEARHILLQVNTQQELIAQQALADSLKTAIENGSDFSKLAMEFSADQGSAIQGGELGWFGRGQMVKPFEEAAFNNKVKEVSVVTSQFGIHIIQTTARGQLSRQVQIAYLVRNVTPSTQTYQSVYAKASEFAGKNVTKEDFDAAATEQKINKRSASLRETDRQVAALENSRQLVRAAFSSKVGSIVEDQQGSTIFDFGDNFVIATLVSASEEGVASFESVKARVELAVLKEKKLQFLAEKAKKAMEGKTDLEAIASELGSTVKNAANINLTSIQIPGIGMEPKVVGTATNMSPDQISQPVAGKNGVYIIKVITVNEGDNQDTEGERARLAQSLTFRAASQAYNVHREKAEIEDERSKFY</sequence>
<gene>
    <name evidence="14" type="ORF">SAMN05444274_10614</name>
</gene>
<evidence type="ECO:0000256" key="12">
    <source>
        <dbReference type="SAM" id="Phobius"/>
    </source>
</evidence>